<comment type="caution">
    <text evidence="3">The sequence shown here is derived from an EMBL/GenBank/DDBJ whole genome shotgun (WGS) entry which is preliminary data.</text>
</comment>
<keyword evidence="4" id="KW-1185">Reference proteome</keyword>
<feature type="region of interest" description="Disordered" evidence="1">
    <location>
        <begin position="40"/>
        <end position="63"/>
    </location>
</feature>
<dbReference type="EMBL" id="JBBGAZ010000005">
    <property type="protein sequence ID" value="MEJ5218621.1"/>
    <property type="molecule type" value="Genomic_DNA"/>
</dbReference>
<dbReference type="Pfam" id="PF08239">
    <property type="entry name" value="SH3_3"/>
    <property type="match status" value="1"/>
</dbReference>
<feature type="compositionally biased region" description="Polar residues" evidence="1">
    <location>
        <begin position="40"/>
        <end position="55"/>
    </location>
</feature>
<gene>
    <name evidence="3" type="ORF">WG622_10240</name>
</gene>
<dbReference type="InterPro" id="IPR003646">
    <property type="entry name" value="SH3-like_bac-type"/>
</dbReference>
<organism evidence="3 4">
    <name type="scientific">Cognatishimia coralii</name>
    <dbReference type="NCBI Taxonomy" id="3083254"/>
    <lineage>
        <taxon>Bacteria</taxon>
        <taxon>Pseudomonadati</taxon>
        <taxon>Pseudomonadota</taxon>
        <taxon>Alphaproteobacteria</taxon>
        <taxon>Rhodobacterales</taxon>
        <taxon>Paracoccaceae</taxon>
        <taxon>Cognatishimia</taxon>
    </lineage>
</organism>
<protein>
    <submittedName>
        <fullName evidence="3">SH3 domain-containing protein</fullName>
    </submittedName>
</protein>
<reference evidence="3 4" key="1">
    <citation type="submission" date="2024-03" db="EMBL/GenBank/DDBJ databases">
        <title>Cognatishimia coralii sp. nov., a marine bacterium isolated from coral surrounding seawater.</title>
        <authorList>
            <person name="Liu X."/>
            <person name="Liu S."/>
            <person name="Sun H."/>
            <person name="Zhang Y."/>
        </authorList>
    </citation>
    <scope>NUCLEOTIDE SEQUENCE [LARGE SCALE GENOMIC DNA]</scope>
    <source>
        <strain evidence="3 4">D5M38</strain>
    </source>
</reference>
<evidence type="ECO:0000256" key="1">
    <source>
        <dbReference type="SAM" id="MobiDB-lite"/>
    </source>
</evidence>
<evidence type="ECO:0000313" key="4">
    <source>
        <dbReference type="Proteomes" id="UP001368270"/>
    </source>
</evidence>
<feature type="domain" description="SH3b" evidence="2">
    <location>
        <begin position="111"/>
        <end position="176"/>
    </location>
</feature>
<sequence>MSRFIFLSFAFLGWAFYEVSGGPDFQPRISAAIAATESAVPSSSTRRLEQPTASLRENRSETSETGLIVTRMVIADETVPGRGITTYTMSATDVPNDRKLVFSLSTAEPSPEIRRIKADNVNMRTGPGTEFVVVDNLAVDTRVKLLDGSVRGWVKLRSLDSGRVGWVKRRFLSAFTS</sequence>
<dbReference type="Proteomes" id="UP001368270">
    <property type="component" value="Unassembled WGS sequence"/>
</dbReference>
<dbReference type="PROSITE" id="PS51781">
    <property type="entry name" value="SH3B"/>
    <property type="match status" value="1"/>
</dbReference>
<accession>A0ABU8QGS2</accession>
<name>A0ABU8QGS2_9RHOB</name>
<evidence type="ECO:0000313" key="3">
    <source>
        <dbReference type="EMBL" id="MEJ5218621.1"/>
    </source>
</evidence>
<dbReference type="SMART" id="SM00287">
    <property type="entry name" value="SH3b"/>
    <property type="match status" value="1"/>
</dbReference>
<dbReference type="RefSeq" id="WP_339403490.1">
    <property type="nucleotide sequence ID" value="NZ_JBBGAZ010000005.1"/>
</dbReference>
<dbReference type="Gene3D" id="2.30.30.40">
    <property type="entry name" value="SH3 Domains"/>
    <property type="match status" value="1"/>
</dbReference>
<proteinExistence type="predicted"/>
<evidence type="ECO:0000259" key="2">
    <source>
        <dbReference type="PROSITE" id="PS51781"/>
    </source>
</evidence>